<keyword evidence="3" id="KW-1185">Reference proteome</keyword>
<dbReference type="AlphaFoldDB" id="A0A0D2KCI3"/>
<feature type="compositionally biased region" description="Gly residues" evidence="1">
    <location>
        <begin position="72"/>
        <end position="82"/>
    </location>
</feature>
<dbReference type="KEGG" id="mng:MNEG_14410"/>
<evidence type="ECO:0000313" key="3">
    <source>
        <dbReference type="Proteomes" id="UP000054498"/>
    </source>
</evidence>
<proteinExistence type="predicted"/>
<feature type="compositionally biased region" description="Low complexity" evidence="1">
    <location>
        <begin position="1"/>
        <end position="15"/>
    </location>
</feature>
<feature type="region of interest" description="Disordered" evidence="1">
    <location>
        <begin position="1"/>
        <end position="23"/>
    </location>
</feature>
<name>A0A0D2KCI3_9CHLO</name>
<evidence type="ECO:0000256" key="1">
    <source>
        <dbReference type="SAM" id="MobiDB-lite"/>
    </source>
</evidence>
<evidence type="ECO:0000313" key="2">
    <source>
        <dbReference type="EMBL" id="KIY93553.1"/>
    </source>
</evidence>
<dbReference type="GeneID" id="25731970"/>
<feature type="region of interest" description="Disordered" evidence="1">
    <location>
        <begin position="61"/>
        <end position="95"/>
    </location>
</feature>
<gene>
    <name evidence="2" type="ORF">MNEG_14410</name>
</gene>
<protein>
    <submittedName>
        <fullName evidence="2">Uncharacterized protein</fullName>
    </submittedName>
</protein>
<sequence>MASPEAPAAPEAARAPSPPPPRVELLRVRSSVNVTSVSLATAVEKRPPTAAIDVIKQIVERSASQKPRGGAAPAGGGAGGASGRPRAGGQEERLSAKLLGKCVGAGVRMTGGG</sequence>
<accession>A0A0D2KCI3</accession>
<dbReference type="EMBL" id="KK104683">
    <property type="protein sequence ID" value="KIY93553.1"/>
    <property type="molecule type" value="Genomic_DNA"/>
</dbReference>
<organism evidence="2 3">
    <name type="scientific">Monoraphidium neglectum</name>
    <dbReference type="NCBI Taxonomy" id="145388"/>
    <lineage>
        <taxon>Eukaryota</taxon>
        <taxon>Viridiplantae</taxon>
        <taxon>Chlorophyta</taxon>
        <taxon>core chlorophytes</taxon>
        <taxon>Chlorophyceae</taxon>
        <taxon>CS clade</taxon>
        <taxon>Sphaeropleales</taxon>
        <taxon>Selenastraceae</taxon>
        <taxon>Monoraphidium</taxon>
    </lineage>
</organism>
<dbReference type="Proteomes" id="UP000054498">
    <property type="component" value="Unassembled WGS sequence"/>
</dbReference>
<reference evidence="2 3" key="1">
    <citation type="journal article" date="2013" name="BMC Genomics">
        <title>Reconstruction of the lipid metabolism for the microalga Monoraphidium neglectum from its genome sequence reveals characteristics suitable for biofuel production.</title>
        <authorList>
            <person name="Bogen C."/>
            <person name="Al-Dilaimi A."/>
            <person name="Albersmeier A."/>
            <person name="Wichmann J."/>
            <person name="Grundmann M."/>
            <person name="Rupp O."/>
            <person name="Lauersen K.J."/>
            <person name="Blifernez-Klassen O."/>
            <person name="Kalinowski J."/>
            <person name="Goesmann A."/>
            <person name="Mussgnug J.H."/>
            <person name="Kruse O."/>
        </authorList>
    </citation>
    <scope>NUCLEOTIDE SEQUENCE [LARGE SCALE GENOMIC DNA]</scope>
    <source>
        <strain evidence="2 3">SAG 48.87</strain>
    </source>
</reference>
<dbReference type="RefSeq" id="XP_013892573.1">
    <property type="nucleotide sequence ID" value="XM_014037119.1"/>
</dbReference>